<dbReference type="HOGENOM" id="CLU_1446121_0_0_4"/>
<gene>
    <name evidence="1" type="ordered locus">Mpe_B0280</name>
</gene>
<dbReference type="Proteomes" id="UP000000366">
    <property type="component" value="Plasmid RPME01"/>
</dbReference>
<dbReference type="EMBL" id="CP000556">
    <property type="protein sequence ID" value="ABM97055.1"/>
    <property type="molecule type" value="Genomic_DNA"/>
</dbReference>
<evidence type="ECO:0000313" key="2">
    <source>
        <dbReference type="Proteomes" id="UP000000366"/>
    </source>
</evidence>
<evidence type="ECO:0000313" key="1">
    <source>
        <dbReference type="EMBL" id="ABM97055.1"/>
    </source>
</evidence>
<protein>
    <submittedName>
        <fullName evidence="1">Uncharacterized protein</fullName>
    </submittedName>
</protein>
<geneLocation type="plasmid" evidence="1 2">
    <name>RPME01</name>
</geneLocation>
<keyword evidence="1" id="KW-0614">Plasmid</keyword>
<reference evidence="1 2" key="1">
    <citation type="journal article" date="2007" name="J. Bacteriol.">
        <title>Whole-genome analysis of the methyl tert-butyl ether-degrading beta-proteobacterium Methylibium petroleiphilum PM1.</title>
        <authorList>
            <person name="Kane S.R."/>
            <person name="Chakicherla A.Y."/>
            <person name="Chain P.S.G."/>
            <person name="Schmidt R."/>
            <person name="Shin M.W."/>
            <person name="Legler T.C."/>
            <person name="Scow K.M."/>
            <person name="Larimer F.W."/>
            <person name="Lucas S.M."/>
            <person name="Richardson P.M."/>
            <person name="Hristova K.R."/>
        </authorList>
    </citation>
    <scope>NUCLEOTIDE SEQUENCE [LARGE SCALE GENOMIC DNA]</scope>
    <source>
        <strain evidence="2">ATCC BAA-1232 / LMG 22953 / PM1</strain>
        <plasmid evidence="1 2">RPME01</plasmid>
    </source>
</reference>
<proteinExistence type="predicted"/>
<dbReference type="AlphaFoldDB" id="A2SNB6"/>
<name>A2SNB6_METPP</name>
<organism evidence="1 2">
    <name type="scientific">Methylibium petroleiphilum (strain ATCC BAA-1232 / LMG 22953 / PM1)</name>
    <dbReference type="NCBI Taxonomy" id="420662"/>
    <lineage>
        <taxon>Bacteria</taxon>
        <taxon>Pseudomonadati</taxon>
        <taxon>Pseudomonadota</taxon>
        <taxon>Betaproteobacteria</taxon>
        <taxon>Burkholderiales</taxon>
        <taxon>Sphaerotilaceae</taxon>
        <taxon>Methylibium</taxon>
    </lineage>
</organism>
<keyword evidence="2" id="KW-1185">Reference proteome</keyword>
<sequence length="187" mass="19842">MNASIHSLPLRSSAPDVRNPLLKLASAPAFASLPEADRRQLRVLLDGVRRGAKAVADGLWRRGRVRKAAYWRACAVYAGHAARLAHPKPSPAAACALPLALSGPNPLLALPAAHLARDISPAAAAALAHLMLDLRQDAKRSSVKSWQTAKSPMASYWADVATYAGHCARFVRAGRPTAAERPARLAA</sequence>
<dbReference type="KEGG" id="mpt:Mpe_B0280"/>
<accession>A2SNB6</accession>
<dbReference type="RefSeq" id="WP_011831643.1">
    <property type="nucleotide sequence ID" value="NC_008826.1"/>
</dbReference>